<dbReference type="GO" id="GO:0005852">
    <property type="term" value="C:eukaryotic translation initiation factor 3 complex"/>
    <property type="evidence" value="ECO:0007669"/>
    <property type="project" value="TreeGrafter"/>
</dbReference>
<proteinExistence type="inferred from homology"/>
<protein>
    <recommendedName>
        <fullName evidence="2">PCI domain-containing protein</fullName>
    </recommendedName>
</protein>
<dbReference type="InterPro" id="IPR000717">
    <property type="entry name" value="PCI_dom"/>
</dbReference>
<evidence type="ECO:0000313" key="3">
    <source>
        <dbReference type="EMBL" id="PVV00651.1"/>
    </source>
</evidence>
<dbReference type="Proteomes" id="UP000245609">
    <property type="component" value="Unassembled WGS sequence"/>
</dbReference>
<organism evidence="3 4">
    <name type="scientific">Smittium megazygosporum</name>
    <dbReference type="NCBI Taxonomy" id="133381"/>
    <lineage>
        <taxon>Eukaryota</taxon>
        <taxon>Fungi</taxon>
        <taxon>Fungi incertae sedis</taxon>
        <taxon>Zoopagomycota</taxon>
        <taxon>Kickxellomycotina</taxon>
        <taxon>Harpellomycetes</taxon>
        <taxon>Harpellales</taxon>
        <taxon>Legeriomycetaceae</taxon>
        <taxon>Smittium</taxon>
    </lineage>
</organism>
<dbReference type="PANTHER" id="PTHR15350">
    <property type="entry name" value="COP9 SIGNALOSOME COMPLEX SUBUNIT 7/DENDRITIC CELL PROTEIN GA17"/>
    <property type="match status" value="1"/>
</dbReference>
<dbReference type="SMART" id="SM00088">
    <property type="entry name" value="PINT"/>
    <property type="match status" value="1"/>
</dbReference>
<keyword evidence="4" id="KW-1185">Reference proteome</keyword>
<evidence type="ECO:0000256" key="1">
    <source>
        <dbReference type="ARBA" id="ARBA00008482"/>
    </source>
</evidence>
<evidence type="ECO:0000313" key="4">
    <source>
        <dbReference type="Proteomes" id="UP000245609"/>
    </source>
</evidence>
<dbReference type="AlphaFoldDB" id="A0A2T9Z7S2"/>
<comment type="caution">
    <text evidence="3">The sequence shown here is derived from an EMBL/GenBank/DDBJ whole genome shotgun (WGS) entry which is preliminary data.</text>
</comment>
<feature type="domain" description="PCI" evidence="2">
    <location>
        <begin position="186"/>
        <end position="370"/>
    </location>
</feature>
<comment type="similarity">
    <text evidence="1">Belongs to the CSN7/EIF3M family. CSN7 subfamily.</text>
</comment>
<gene>
    <name evidence="3" type="ORF">BB560_004956</name>
</gene>
<evidence type="ECO:0000259" key="2">
    <source>
        <dbReference type="PROSITE" id="PS50250"/>
    </source>
</evidence>
<dbReference type="PROSITE" id="PS50250">
    <property type="entry name" value="PCI"/>
    <property type="match status" value="1"/>
</dbReference>
<dbReference type="InterPro" id="IPR045237">
    <property type="entry name" value="COPS7/eIF3m"/>
</dbReference>
<reference evidence="3 4" key="1">
    <citation type="journal article" date="2018" name="MBio">
        <title>Comparative Genomics Reveals the Core Gene Toolbox for the Fungus-Insect Symbiosis.</title>
        <authorList>
            <person name="Wang Y."/>
            <person name="Stata M."/>
            <person name="Wang W."/>
            <person name="Stajich J.E."/>
            <person name="White M.M."/>
            <person name="Moncalvo J.M."/>
        </authorList>
    </citation>
    <scope>NUCLEOTIDE SEQUENCE [LARGE SCALE GENOMIC DNA]</scope>
    <source>
        <strain evidence="3 4">SC-DP-2</strain>
    </source>
</reference>
<accession>A0A2T9Z7S2</accession>
<dbReference type="PANTHER" id="PTHR15350:SF2">
    <property type="entry name" value="EUKARYOTIC TRANSLATION INITIATION FACTOR 3 SUBUNIT M"/>
    <property type="match status" value="1"/>
</dbReference>
<dbReference type="EMBL" id="MBFS01001765">
    <property type="protein sequence ID" value="PVV00651.1"/>
    <property type="molecule type" value="Genomic_DNA"/>
</dbReference>
<dbReference type="STRING" id="133381.A0A2T9Z7S2"/>
<name>A0A2T9Z7S2_9FUNG</name>
<dbReference type="GO" id="GO:0002183">
    <property type="term" value="P:cytoplasmic translational initiation"/>
    <property type="evidence" value="ECO:0007669"/>
    <property type="project" value="TreeGrafter"/>
</dbReference>
<sequence>MSLVKEYFFSFTRILSYPFPPPSHPQMSKLFSFKLFFSAPEPTEIHNKVKDLVSKGQFTEAFDEALSELGLLFQDNAPHDYIFNYTLVLLLNMPKDQQPKLLLKLREQLDSTKLDLSFKLKSLNTLFNLVTDNGIMKYSIFVMIHDISAQNGLVKSILGSHINRLLDYSKEWKISQEQTLSLLNSFLSSANKENMQIEAISIEKLILETLPSASTEEIHSLASSLIIHAVNCPEYFLFDELASIPAIEAMSSGSSTPFEYTILSYFLAENCSSWMKFVESNSEKLSQFNVDIEVATNKIKILTINSIGSINLGKKIPYSAISKEICSSNTTEDENDFEIESVIIDSVKSGLFSAKIDQLDRSVIITRSTLRKLGKEEWKSILGYLNNWKSSLSSLLPVINNGKLMTQLSLSSSSAVVEINNPPTENTAK</sequence>
<dbReference type="OrthoDB" id="10267031at2759"/>